<comment type="caution">
    <text evidence="1">The sequence shown here is derived from an EMBL/GenBank/DDBJ whole genome shotgun (WGS) entry which is preliminary data.</text>
</comment>
<dbReference type="EMBL" id="BLLF01002505">
    <property type="protein sequence ID" value="GFH24332.1"/>
    <property type="molecule type" value="Genomic_DNA"/>
</dbReference>
<dbReference type="AlphaFoldDB" id="A0A6A0A3G1"/>
<organism evidence="1 2">
    <name type="scientific">Haematococcus lacustris</name>
    <name type="common">Green alga</name>
    <name type="synonym">Haematococcus pluvialis</name>
    <dbReference type="NCBI Taxonomy" id="44745"/>
    <lineage>
        <taxon>Eukaryota</taxon>
        <taxon>Viridiplantae</taxon>
        <taxon>Chlorophyta</taxon>
        <taxon>core chlorophytes</taxon>
        <taxon>Chlorophyceae</taxon>
        <taxon>CS clade</taxon>
        <taxon>Chlamydomonadales</taxon>
        <taxon>Haematococcaceae</taxon>
        <taxon>Haematococcus</taxon>
    </lineage>
</organism>
<sequence length="54" mass="5961">MVAICMARDAPAALRLDAFLAAQASESLDLTEYEFMRLFEALAADANTAWPQLR</sequence>
<feature type="non-terminal residue" evidence="1">
    <location>
        <position position="1"/>
    </location>
</feature>
<protein>
    <submittedName>
        <fullName evidence="1">Uncharacterized protein</fullName>
    </submittedName>
</protein>
<name>A0A6A0A3G1_HAELA</name>
<keyword evidence="2" id="KW-1185">Reference proteome</keyword>
<evidence type="ECO:0000313" key="1">
    <source>
        <dbReference type="EMBL" id="GFH24332.1"/>
    </source>
</evidence>
<gene>
    <name evidence="1" type="ORF">HaLaN_22106</name>
</gene>
<evidence type="ECO:0000313" key="2">
    <source>
        <dbReference type="Proteomes" id="UP000485058"/>
    </source>
</evidence>
<feature type="non-terminal residue" evidence="1">
    <location>
        <position position="54"/>
    </location>
</feature>
<proteinExistence type="predicted"/>
<dbReference type="Proteomes" id="UP000485058">
    <property type="component" value="Unassembled WGS sequence"/>
</dbReference>
<accession>A0A6A0A3G1</accession>
<reference evidence="1 2" key="1">
    <citation type="submission" date="2020-02" db="EMBL/GenBank/DDBJ databases">
        <title>Draft genome sequence of Haematococcus lacustris strain NIES-144.</title>
        <authorList>
            <person name="Morimoto D."/>
            <person name="Nakagawa S."/>
            <person name="Yoshida T."/>
            <person name="Sawayama S."/>
        </authorList>
    </citation>
    <scope>NUCLEOTIDE SEQUENCE [LARGE SCALE GENOMIC DNA]</scope>
    <source>
        <strain evidence="1 2">NIES-144</strain>
    </source>
</reference>